<dbReference type="Proteomes" id="UP000472270">
    <property type="component" value="Unassembled WGS sequence"/>
</dbReference>
<keyword evidence="4" id="KW-1185">Reference proteome</keyword>
<feature type="coiled-coil region" evidence="1">
    <location>
        <begin position="1278"/>
        <end position="1326"/>
    </location>
</feature>
<dbReference type="PANTHER" id="PTHR18887">
    <property type="entry name" value="GOLGI-ASSOCIATED PROTEIN GCP360-RELATED"/>
    <property type="match status" value="1"/>
</dbReference>
<protein>
    <submittedName>
        <fullName evidence="3">Si:ch211-220f16.2</fullName>
    </submittedName>
</protein>
<evidence type="ECO:0000313" key="3">
    <source>
        <dbReference type="Ensembl" id="ENSSRHP00000023968.1"/>
    </source>
</evidence>
<feature type="coiled-coil region" evidence="1">
    <location>
        <begin position="385"/>
        <end position="446"/>
    </location>
</feature>
<evidence type="ECO:0000256" key="2">
    <source>
        <dbReference type="SAM" id="Phobius"/>
    </source>
</evidence>
<sequence length="1883" mass="219383">MLRWISADESGSAHGAPGSPQVDMGSEMRFAEVTEQLTQMEELVAHLKELIREKDAALSSKDDQAKELTEQMQRLRGEKENFQSKLEAERHITRARIKDLLEKHEAELLSAADKHETELSEKEQALRRQLETLQRSISQPADASANQSTCIKAQRVTELQAQVKLKEAETSKAEAKFLKMKAWSKSRIRQLEKELKKVKSGVCLDMSPDVTTLHSRVTELQEEREEMLSKLELYEDMKLFAFYECILQQYKEQCVTFLPDLVSETGSMDDVQVMEWQEMITMVTEAERVRDQSHEKNVMAFRMSHIEEEREALANRQQEVEEELAQARGLCPQKSRKPKYFTPRSLQEDLEFHSRQDPVGPSDCDVLVNGENMGGWWPQHSAADTDGLRSVVEELELERNQLQEQILVLEKQCQDLEDRLQLQARIELLQNESERLQAQVANLRSQQIRETEKHQLLIASLNKQLKGLSSTQECLESSLMEKEHTLARTSEKLEFIDSLREALETKQKQETTEKLLQTEHNLAEVTKTCSTFEKENSEMKATVAELTLKLSVMKDKIQKQETTIESLQNDLVQTNDDLDRLNAAHLEERAQLVHDLQRCEREIDRLQDVITDKDKDILALTSSTAEYSEQIHELKQEMKFKENVLTKIEQDVQIFRDPQLSDQQFFNVLIPQLIEQLKRTETDLKVSKKDVESKSNDIKDLTKQTEEDKKTMQDLRMEIQKLNMNLKDQLLDREQVHEKDSFLDERNKLLAEVSKHESELLMFSRKLEEQVECQEQLKKDVQDKSKIISVLEYKLKIVQEETVAERDRFNKELKIRNEAKENLEKDLSYKIASIQSVNNNNQKLQESLEQTLGELARQKQHLDNAKEQMQAVQDQNYNLILQVENLTNDNCQLKREIEASIQSLSDVSEEKKRLASKISEVEQQLSESVKTIEHLQRDKEELTLKGNELNKELEQNKHSMANIFLEKDGIVGLHETLSRQHQQLQEMLEEKQKEVLTLAQVMSEMNNKVAKSLEENDKLASKIASLDEQNMYLQKQTNEQMKSLTETTKERENLQNKILIFETQDVENRKSIEGLLKQKEDLLLQVEEHNNIENKQQSGAETLQEKSLECAALSKCLGETKEEVYHLRRELESTTSQVLQYKHIVFGKEKTLTDQSTQMEAYQHQLKQLQDSLSILQEQASNYKSGLTEKDTLLQKESNSCCLLQNELSHERELVFILQQEMSSQKMECSRLNQTLEVKESALREKNLECHNHSDELYRRNESVLSLTSQLGIMNENIVKLESDNAHLKGTLEEHLAENIRLKEELKQEQTEVVEYQDNFQAMNDQNIIIKSELKNSMAEIFRQQEMTTSLRKELESKRVELASLAEQLESKHSQLEALQLALQGKEEVFRTQEMSVNKLQVKLLESESQITQKITVISELHEEVQNLQTALFLLNKDKEFSLVKKTLMAQSESCEARLKLEMNEIAKFQGELKSLQEKNTHLISIINEKDYLLMQEKEKCLHLQGSASELENTVSQLTCQIERLTSEITQLRETQTEKEQVTLAAQSQVQKLDELYTKLQEEYDLTKQESLKVISEKSLKEEEICKLVLEKEEICRNSSYQIQRIQDQLQHHKWQSSKVEEDKTMEREKYHVLESMASQGKDVSPEHWVQLHSHLQHCQREIQQRDFSLQQLNIKLQQAIEEKEGVTVSKMLRDTQQTVSELQNRCYWQERPFQNQYSHTQGSVYTEVPPGAPQEPISADFNPSGSDSGDLRMRLAEAEFHLSRLNSRLEEERSMREVAEEAMRLTEQKVKSMESNQLRHSQRDFSIQLERDEEQYEDLVLRPSRHLFMHKRGNTAVYRWLKGRSIYCCSKLLPSRGKSRYIFMGYLLMLHVLVFVCLSWSL</sequence>
<evidence type="ECO:0000256" key="1">
    <source>
        <dbReference type="SAM" id="Coils"/>
    </source>
</evidence>
<name>A0A673HEI5_9TELE</name>
<accession>A0A673HEI5</accession>
<dbReference type="Ensembl" id="ENSSRHT00000024689.1">
    <property type="protein sequence ID" value="ENSSRHP00000023968.1"/>
    <property type="gene ID" value="ENSSRHG00000012595.1"/>
</dbReference>
<feature type="coiled-coil region" evidence="1">
    <location>
        <begin position="210"/>
        <end position="237"/>
    </location>
</feature>
<keyword evidence="2" id="KW-0812">Transmembrane</keyword>
<feature type="coiled-coil region" evidence="1">
    <location>
        <begin position="1352"/>
        <end position="1386"/>
    </location>
</feature>
<feature type="coiled-coil region" evidence="1">
    <location>
        <begin position="1756"/>
        <end position="1797"/>
    </location>
</feature>
<feature type="coiled-coil region" evidence="1">
    <location>
        <begin position="1152"/>
        <end position="1186"/>
    </location>
</feature>
<feature type="transmembrane region" description="Helical" evidence="2">
    <location>
        <begin position="1862"/>
        <end position="1881"/>
    </location>
</feature>
<feature type="coiled-coil region" evidence="1">
    <location>
        <begin position="30"/>
        <end position="176"/>
    </location>
</feature>
<dbReference type="GO" id="GO:0005794">
    <property type="term" value="C:Golgi apparatus"/>
    <property type="evidence" value="ECO:0007669"/>
    <property type="project" value="InterPro"/>
</dbReference>
<reference evidence="3" key="1">
    <citation type="submission" date="2025-08" db="UniProtKB">
        <authorList>
            <consortium name="Ensembl"/>
        </authorList>
    </citation>
    <scope>IDENTIFICATION</scope>
</reference>
<dbReference type="PANTHER" id="PTHR18887:SF4">
    <property type="entry name" value="GOLGIN SUBFAMILY B MEMBER 1-LIKE"/>
    <property type="match status" value="1"/>
</dbReference>
<proteinExistence type="predicted"/>
<evidence type="ECO:0000313" key="4">
    <source>
        <dbReference type="Proteomes" id="UP000472270"/>
    </source>
</evidence>
<feature type="coiled-coil region" evidence="1">
    <location>
        <begin position="1508"/>
        <end position="1570"/>
    </location>
</feature>
<keyword evidence="2" id="KW-1133">Transmembrane helix</keyword>
<organism evidence="3 4">
    <name type="scientific">Sinocyclocheilus rhinocerous</name>
    <dbReference type="NCBI Taxonomy" id="307959"/>
    <lineage>
        <taxon>Eukaryota</taxon>
        <taxon>Metazoa</taxon>
        <taxon>Chordata</taxon>
        <taxon>Craniata</taxon>
        <taxon>Vertebrata</taxon>
        <taxon>Euteleostomi</taxon>
        <taxon>Actinopterygii</taxon>
        <taxon>Neopterygii</taxon>
        <taxon>Teleostei</taxon>
        <taxon>Ostariophysi</taxon>
        <taxon>Cypriniformes</taxon>
        <taxon>Cyprinidae</taxon>
        <taxon>Cyprininae</taxon>
        <taxon>Sinocyclocheilus</taxon>
    </lineage>
</organism>
<dbReference type="InterPro" id="IPR026202">
    <property type="entry name" value="GOLGB1"/>
</dbReference>
<keyword evidence="1" id="KW-0175">Coiled coil</keyword>
<feature type="coiled-coil region" evidence="1">
    <location>
        <begin position="508"/>
        <end position="1092"/>
    </location>
</feature>
<reference evidence="3" key="2">
    <citation type="submission" date="2025-09" db="UniProtKB">
        <authorList>
            <consortium name="Ensembl"/>
        </authorList>
    </citation>
    <scope>IDENTIFICATION</scope>
</reference>
<feature type="coiled-coil region" evidence="1">
    <location>
        <begin position="303"/>
        <end position="330"/>
    </location>
</feature>
<keyword evidence="2" id="KW-0472">Membrane</keyword>
<feature type="coiled-coil region" evidence="1">
    <location>
        <begin position="1418"/>
        <end position="1479"/>
    </location>
</feature>